<sequence length="585" mass="60324">MDNFMSLLEGFAVAAQPMYLLFALGGVLVGTAVGVLPGIGPAMTVALLMPLTYSLEPTAAIIVFAGIYYGGMYGGSTTSILLNTPGESSSIVTALEGNRMAKAGRGAAALATAAVGSFIAGTIATVLLSFVAPYVAAFAVQIGPVEYVALMVVAFLTVGALLGSSVLRGLASLALGLFIATMGFDSLTAQQRYTFGSPFLADGIDVVLVAVALFAVGEALYVASRLRHGPIKVIPVTGGWTKWMRKEDWRRSWRPWLRGTAIGFPVGTIPAGGADVATFLSYASERKLAKGARKKQFGKGAIEGVAGPEAANNAAAAGVLVPLLTLGIPTTATAAMLLVAFQRYQIPVGPQLFENDSALVWALIASLYVGNLMLLVLNLPLVGIWVKILQIPRPYLYAGILVFAALGAFSVNFTPIDVIILLILGILGFFMRRYGYPVAPMVVGLILGPIFENQLRRSLAISQGDPVALVSSPIAAAIYVVLIIIFVLSFWMRKRQSAMEAETTADLEGGVDDGADTPRATVAQGGPDADGTSGAAPAGPGDPAESAHPGAAAGVPGAESAPGPDTVSGGAHSGASSTKNRKESP</sequence>
<dbReference type="PANTHER" id="PTHR35342">
    <property type="entry name" value="TRICARBOXYLIC TRANSPORT PROTEIN"/>
    <property type="match status" value="1"/>
</dbReference>
<dbReference type="OrthoDB" id="9781349at2"/>
<dbReference type="AlphaFoldDB" id="A0A4R5TZF3"/>
<keyword evidence="2" id="KW-0472">Membrane</keyword>
<feature type="domain" description="DUF112" evidence="3">
    <location>
        <begin position="20"/>
        <end position="442"/>
    </location>
</feature>
<gene>
    <name evidence="4" type="ORF">E2F48_05645</name>
</gene>
<accession>A0A4R5TZF3</accession>
<feature type="transmembrane region" description="Helical" evidence="2">
    <location>
        <begin position="107"/>
        <end position="135"/>
    </location>
</feature>
<feature type="transmembrane region" description="Helical" evidence="2">
    <location>
        <begin position="359"/>
        <end position="383"/>
    </location>
</feature>
<feature type="transmembrane region" description="Helical" evidence="2">
    <location>
        <begin position="471"/>
        <end position="491"/>
    </location>
</feature>
<feature type="transmembrane region" description="Helical" evidence="2">
    <location>
        <begin position="170"/>
        <end position="187"/>
    </location>
</feature>
<comment type="caution">
    <text evidence="4">The sequence shown here is derived from an EMBL/GenBank/DDBJ whole genome shotgun (WGS) entry which is preliminary data.</text>
</comment>
<feature type="transmembrane region" description="Helical" evidence="2">
    <location>
        <begin position="147"/>
        <end position="164"/>
    </location>
</feature>
<dbReference type="RefSeq" id="WP_133403029.1">
    <property type="nucleotide sequence ID" value="NZ_SMTK01000002.1"/>
</dbReference>
<proteinExistence type="predicted"/>
<feature type="transmembrane region" description="Helical" evidence="2">
    <location>
        <begin position="314"/>
        <end position="339"/>
    </location>
</feature>
<feature type="compositionally biased region" description="Acidic residues" evidence="1">
    <location>
        <begin position="504"/>
        <end position="515"/>
    </location>
</feature>
<keyword evidence="2" id="KW-0812">Transmembrane</keyword>
<feature type="compositionally biased region" description="Low complexity" evidence="1">
    <location>
        <begin position="525"/>
        <end position="564"/>
    </location>
</feature>
<dbReference type="InterPro" id="IPR002823">
    <property type="entry name" value="DUF112_TM"/>
</dbReference>
<feature type="transmembrane region" description="Helical" evidence="2">
    <location>
        <begin position="199"/>
        <end position="223"/>
    </location>
</feature>
<keyword evidence="2" id="KW-1133">Transmembrane helix</keyword>
<feature type="transmembrane region" description="Helical" evidence="2">
    <location>
        <begin position="395"/>
        <end position="427"/>
    </location>
</feature>
<feature type="transmembrane region" description="Helical" evidence="2">
    <location>
        <begin position="20"/>
        <end position="39"/>
    </location>
</feature>
<evidence type="ECO:0000259" key="3">
    <source>
        <dbReference type="Pfam" id="PF01970"/>
    </source>
</evidence>
<feature type="region of interest" description="Disordered" evidence="1">
    <location>
        <begin position="504"/>
        <end position="585"/>
    </location>
</feature>
<evidence type="ECO:0000256" key="2">
    <source>
        <dbReference type="SAM" id="Phobius"/>
    </source>
</evidence>
<evidence type="ECO:0000313" key="4">
    <source>
        <dbReference type="EMBL" id="TDK26669.1"/>
    </source>
</evidence>
<dbReference type="PANTHER" id="PTHR35342:SF5">
    <property type="entry name" value="TRICARBOXYLIC TRANSPORT PROTEIN"/>
    <property type="match status" value="1"/>
</dbReference>
<organism evidence="4 5">
    <name type="scientific">Arthrobacter crusticola</name>
    <dbReference type="NCBI Taxonomy" id="2547960"/>
    <lineage>
        <taxon>Bacteria</taxon>
        <taxon>Bacillati</taxon>
        <taxon>Actinomycetota</taxon>
        <taxon>Actinomycetes</taxon>
        <taxon>Micrococcales</taxon>
        <taxon>Micrococcaceae</taxon>
        <taxon>Arthrobacter</taxon>
    </lineage>
</organism>
<evidence type="ECO:0000313" key="5">
    <source>
        <dbReference type="Proteomes" id="UP000295411"/>
    </source>
</evidence>
<keyword evidence="5" id="KW-1185">Reference proteome</keyword>
<reference evidence="4 5" key="1">
    <citation type="submission" date="2019-03" db="EMBL/GenBank/DDBJ databases">
        <title>Arthrobacter sp. nov., an bacterium isolated from biocrust in Mu Us Desert.</title>
        <authorList>
            <person name="Lixiong L."/>
        </authorList>
    </citation>
    <scope>NUCLEOTIDE SEQUENCE [LARGE SCALE GENOMIC DNA]</scope>
    <source>
        <strain evidence="4 5">SLN-3</strain>
    </source>
</reference>
<protein>
    <submittedName>
        <fullName evidence="4">Tripartite tricarboxylate transporter permease</fullName>
    </submittedName>
</protein>
<name>A0A4R5TZF3_9MICC</name>
<dbReference type="Pfam" id="PF01970">
    <property type="entry name" value="TctA"/>
    <property type="match status" value="1"/>
</dbReference>
<dbReference type="Proteomes" id="UP000295411">
    <property type="component" value="Unassembled WGS sequence"/>
</dbReference>
<evidence type="ECO:0000256" key="1">
    <source>
        <dbReference type="SAM" id="MobiDB-lite"/>
    </source>
</evidence>
<dbReference type="EMBL" id="SMTK01000002">
    <property type="protein sequence ID" value="TDK26669.1"/>
    <property type="molecule type" value="Genomic_DNA"/>
</dbReference>